<dbReference type="AlphaFoldDB" id="A0AA39NH71"/>
<keyword evidence="2" id="KW-1185">Reference proteome</keyword>
<organism evidence="1 2">
    <name type="scientific">Armillaria tabescens</name>
    <name type="common">Ringless honey mushroom</name>
    <name type="synonym">Agaricus tabescens</name>
    <dbReference type="NCBI Taxonomy" id="1929756"/>
    <lineage>
        <taxon>Eukaryota</taxon>
        <taxon>Fungi</taxon>
        <taxon>Dikarya</taxon>
        <taxon>Basidiomycota</taxon>
        <taxon>Agaricomycotina</taxon>
        <taxon>Agaricomycetes</taxon>
        <taxon>Agaricomycetidae</taxon>
        <taxon>Agaricales</taxon>
        <taxon>Marasmiineae</taxon>
        <taxon>Physalacriaceae</taxon>
        <taxon>Desarmillaria</taxon>
    </lineage>
</organism>
<accession>A0AA39NH71</accession>
<sequence>MNLFKLKFVRRSLSTCRIREPPSHSSRIAPTPLVFVSASKWDPQALRMPVHASFFLEKGFTCIEVDISPPEPSPSQNSANLIKYFEAELQGTMRLSMIPFPPVFFARHAASLIVQTYISSNPASAIVLFSPPASNAEVSRALLPTPLEEFNFEPRFPIAIVSDPAEMEHLRAKNRLVQSPGVETIVASDVDGSEAFSCIERWFDTLGI</sequence>
<dbReference type="RefSeq" id="XP_060336461.1">
    <property type="nucleotide sequence ID" value="XM_060471800.1"/>
</dbReference>
<dbReference type="EMBL" id="JAUEPS010000005">
    <property type="protein sequence ID" value="KAK0465413.1"/>
    <property type="molecule type" value="Genomic_DNA"/>
</dbReference>
<evidence type="ECO:0000313" key="2">
    <source>
        <dbReference type="Proteomes" id="UP001175211"/>
    </source>
</evidence>
<dbReference type="Proteomes" id="UP001175211">
    <property type="component" value="Unassembled WGS sequence"/>
</dbReference>
<comment type="caution">
    <text evidence="1">The sequence shown here is derived from an EMBL/GenBank/DDBJ whole genome shotgun (WGS) entry which is preliminary data.</text>
</comment>
<proteinExistence type="predicted"/>
<gene>
    <name evidence="1" type="ORF">EV420DRAFT_1514247</name>
</gene>
<reference evidence="1" key="1">
    <citation type="submission" date="2023-06" db="EMBL/GenBank/DDBJ databases">
        <authorList>
            <consortium name="Lawrence Berkeley National Laboratory"/>
            <person name="Ahrendt S."/>
            <person name="Sahu N."/>
            <person name="Indic B."/>
            <person name="Wong-Bajracharya J."/>
            <person name="Merenyi Z."/>
            <person name="Ke H.-M."/>
            <person name="Monk M."/>
            <person name="Kocsube S."/>
            <person name="Drula E."/>
            <person name="Lipzen A."/>
            <person name="Balint B."/>
            <person name="Henrissat B."/>
            <person name="Andreopoulos B."/>
            <person name="Martin F.M."/>
            <person name="Harder C.B."/>
            <person name="Rigling D."/>
            <person name="Ford K.L."/>
            <person name="Foster G.D."/>
            <person name="Pangilinan J."/>
            <person name="Papanicolaou A."/>
            <person name="Barry K."/>
            <person name="LaButti K."/>
            <person name="Viragh M."/>
            <person name="Koriabine M."/>
            <person name="Yan M."/>
            <person name="Riley R."/>
            <person name="Champramary S."/>
            <person name="Plett K.L."/>
            <person name="Tsai I.J."/>
            <person name="Slot J."/>
            <person name="Sipos G."/>
            <person name="Plett J."/>
            <person name="Nagy L.G."/>
            <person name="Grigoriev I.V."/>
        </authorList>
    </citation>
    <scope>NUCLEOTIDE SEQUENCE</scope>
    <source>
        <strain evidence="1">CCBAS 213</strain>
    </source>
</reference>
<name>A0AA39NH71_ARMTA</name>
<protein>
    <submittedName>
        <fullName evidence="1">Uncharacterized protein</fullName>
    </submittedName>
</protein>
<dbReference type="GeneID" id="85355348"/>
<evidence type="ECO:0000313" key="1">
    <source>
        <dbReference type="EMBL" id="KAK0465413.1"/>
    </source>
</evidence>